<sequence length="374" mass="41835">MSKKRDYYEVLGIQKTASKEDIKSAYRKLALQYHPDRNKDSGAEERFKEISEAYAVLSDDEKRKRYDTYGHVGAEEVFRGSEANFEEIFRDMGGFGGFRDIFEQFFGRGGGFGFGGGAADMFGFGGRRKGRDLVYDMELSLEDVLRGKKEEVEVPRLDRCSECGGSGAAPGTKARRCTVCDGRGQVQRVYGQNRFFTSVTVEPCRTCQGRGQIIERPCSVCKGSGKMQKMKKLKIEIPPGVEDGMAMQLRGEGEMSESGIPGDFVVHLHIKPHQQFERLEDGHLLYRLDVKYTDLALGTEMRVPTLDGTEKLKIPQGTQPEGLLRLKGKGLPRYGASGKGDMVIKLNVKVPTKLSDRQKSLLKELDRALDNDEK</sequence>
<dbReference type="GO" id="GO:0005524">
    <property type="term" value="F:ATP binding"/>
    <property type="evidence" value="ECO:0007669"/>
    <property type="project" value="InterPro"/>
</dbReference>
<dbReference type="SMART" id="SM00271">
    <property type="entry name" value="DnaJ"/>
    <property type="match status" value="1"/>
</dbReference>
<dbReference type="Pfam" id="PF00226">
    <property type="entry name" value="DnaJ"/>
    <property type="match status" value="1"/>
</dbReference>
<evidence type="ECO:0000256" key="5">
    <source>
        <dbReference type="ARBA" id="ARBA00022771"/>
    </source>
</evidence>
<gene>
    <name evidence="12" type="ORF">NTE_03147</name>
</gene>
<protein>
    <submittedName>
        <fullName evidence="12">Chaperone protein DnaJ</fullName>
    </submittedName>
</protein>
<keyword evidence="4" id="KW-0677">Repeat</keyword>
<dbReference type="GeneID" id="41598806"/>
<dbReference type="FunFam" id="2.10.230.10:FF:000002">
    <property type="entry name" value="Molecular chaperone DnaJ"/>
    <property type="match status" value="1"/>
</dbReference>
<dbReference type="CDD" id="cd10747">
    <property type="entry name" value="DnaJ_C"/>
    <property type="match status" value="1"/>
</dbReference>
<dbReference type="OrthoDB" id="8967at2157"/>
<feature type="domain" description="CR-type" evidence="11">
    <location>
        <begin position="147"/>
        <end position="230"/>
    </location>
</feature>
<evidence type="ECO:0000256" key="6">
    <source>
        <dbReference type="ARBA" id="ARBA00022833"/>
    </source>
</evidence>
<dbReference type="GO" id="GO:0008270">
    <property type="term" value="F:zinc ion binding"/>
    <property type="evidence" value="ECO:0007669"/>
    <property type="project" value="UniProtKB-KW"/>
</dbReference>
<dbReference type="HOGENOM" id="CLU_017633_0_7_2"/>
<keyword evidence="5 9" id="KW-0863">Zinc-finger</keyword>
<keyword evidence="3 9" id="KW-0479">Metal-binding</keyword>
<evidence type="ECO:0000256" key="7">
    <source>
        <dbReference type="ARBA" id="ARBA00023016"/>
    </source>
</evidence>
<feature type="domain" description="J" evidence="10">
    <location>
        <begin position="6"/>
        <end position="70"/>
    </location>
</feature>
<dbReference type="HAMAP" id="MF_01152">
    <property type="entry name" value="DnaJ"/>
    <property type="match status" value="1"/>
</dbReference>
<dbReference type="AlphaFoldDB" id="A0A075N122"/>
<evidence type="ECO:0000313" key="12">
    <source>
        <dbReference type="EMBL" id="AIF85179.1"/>
    </source>
</evidence>
<dbReference type="STRING" id="1459636.NTE_03147"/>
<dbReference type="GO" id="GO:0051082">
    <property type="term" value="F:unfolded protein binding"/>
    <property type="evidence" value="ECO:0007669"/>
    <property type="project" value="InterPro"/>
</dbReference>
<name>A0A075N122_9ARCH</name>
<dbReference type="InterPro" id="IPR018253">
    <property type="entry name" value="DnaJ_domain_CS"/>
</dbReference>
<evidence type="ECO:0000256" key="8">
    <source>
        <dbReference type="ARBA" id="ARBA00023186"/>
    </source>
</evidence>
<keyword evidence="13" id="KW-1185">Reference proteome</keyword>
<dbReference type="InterPro" id="IPR036410">
    <property type="entry name" value="HSP_DnaJ_Cys-rich_dom_sf"/>
</dbReference>
<dbReference type="NCBIfam" id="TIGR02349">
    <property type="entry name" value="DnaJ_bact"/>
    <property type="match status" value="1"/>
</dbReference>
<dbReference type="FunFam" id="1.10.287.110:FF:000031">
    <property type="entry name" value="Molecular chaperone DnaJ"/>
    <property type="match status" value="1"/>
</dbReference>
<dbReference type="SUPFAM" id="SSF46565">
    <property type="entry name" value="Chaperone J-domain"/>
    <property type="match status" value="1"/>
</dbReference>
<dbReference type="RefSeq" id="WP_148701622.1">
    <property type="nucleotide sequence ID" value="NZ_CP007174.1"/>
</dbReference>
<dbReference type="SUPFAM" id="SSF57938">
    <property type="entry name" value="DnaJ/Hsp40 cysteine-rich domain"/>
    <property type="match status" value="1"/>
</dbReference>
<dbReference type="Pfam" id="PF00684">
    <property type="entry name" value="DnaJ_CXXCXGXG"/>
    <property type="match status" value="1"/>
</dbReference>
<dbReference type="PRINTS" id="PR00625">
    <property type="entry name" value="JDOMAIN"/>
</dbReference>
<feature type="zinc finger region" description="CR-type" evidence="9">
    <location>
        <begin position="147"/>
        <end position="230"/>
    </location>
</feature>
<evidence type="ECO:0000256" key="9">
    <source>
        <dbReference type="PROSITE-ProRule" id="PRU00546"/>
    </source>
</evidence>
<keyword evidence="1" id="KW-0963">Cytoplasm</keyword>
<dbReference type="CDD" id="cd06257">
    <property type="entry name" value="DnaJ"/>
    <property type="match status" value="1"/>
</dbReference>
<dbReference type="Proteomes" id="UP000028194">
    <property type="component" value="Chromosome"/>
</dbReference>
<keyword evidence="7" id="KW-0346">Stress response</keyword>
<evidence type="ECO:0000256" key="1">
    <source>
        <dbReference type="ARBA" id="ARBA00022490"/>
    </source>
</evidence>
<dbReference type="KEGG" id="nev:NTE_03147"/>
<evidence type="ECO:0000259" key="10">
    <source>
        <dbReference type="PROSITE" id="PS50076"/>
    </source>
</evidence>
<evidence type="ECO:0000256" key="3">
    <source>
        <dbReference type="ARBA" id="ARBA00022723"/>
    </source>
</evidence>
<keyword evidence="8" id="KW-0143">Chaperone</keyword>
<evidence type="ECO:0000256" key="4">
    <source>
        <dbReference type="ARBA" id="ARBA00022737"/>
    </source>
</evidence>
<dbReference type="GO" id="GO:0005737">
    <property type="term" value="C:cytoplasm"/>
    <property type="evidence" value="ECO:0007669"/>
    <property type="project" value="TreeGrafter"/>
</dbReference>
<dbReference type="PANTHER" id="PTHR43096:SF10">
    <property type="entry name" value="CHAPERONE PROTEIN DNAJ A6, CHLOROPLASTIC"/>
    <property type="match status" value="1"/>
</dbReference>
<dbReference type="GO" id="GO:0042026">
    <property type="term" value="P:protein refolding"/>
    <property type="evidence" value="ECO:0007669"/>
    <property type="project" value="TreeGrafter"/>
</dbReference>
<dbReference type="eggNOG" id="arCOG02846">
    <property type="taxonomic scope" value="Archaea"/>
</dbReference>
<dbReference type="NCBIfam" id="NF008035">
    <property type="entry name" value="PRK10767.1"/>
    <property type="match status" value="1"/>
</dbReference>
<dbReference type="SUPFAM" id="SSF49493">
    <property type="entry name" value="HSP40/DnaJ peptide-binding domain"/>
    <property type="match status" value="2"/>
</dbReference>
<evidence type="ECO:0000313" key="13">
    <source>
        <dbReference type="Proteomes" id="UP000028194"/>
    </source>
</evidence>
<proteinExistence type="inferred from homology"/>
<organism evidence="12 13">
    <name type="scientific">Candidatus Nitrososphaera evergladensis SR1</name>
    <dbReference type="NCBI Taxonomy" id="1459636"/>
    <lineage>
        <taxon>Archaea</taxon>
        <taxon>Nitrososphaerota</taxon>
        <taxon>Nitrososphaeria</taxon>
        <taxon>Nitrososphaerales</taxon>
        <taxon>Nitrososphaeraceae</taxon>
        <taxon>Nitrososphaera</taxon>
    </lineage>
</organism>
<dbReference type="PROSITE" id="PS00636">
    <property type="entry name" value="DNAJ_1"/>
    <property type="match status" value="1"/>
</dbReference>
<dbReference type="Pfam" id="PF01556">
    <property type="entry name" value="DnaJ_C"/>
    <property type="match status" value="1"/>
</dbReference>
<evidence type="ECO:0000256" key="2">
    <source>
        <dbReference type="ARBA" id="ARBA00022705"/>
    </source>
</evidence>
<keyword evidence="2" id="KW-0235">DNA replication</keyword>
<dbReference type="eggNOG" id="arCOG06880">
    <property type="taxonomic scope" value="Archaea"/>
</dbReference>
<dbReference type="InterPro" id="IPR001623">
    <property type="entry name" value="DnaJ_domain"/>
</dbReference>
<dbReference type="PROSITE" id="PS50076">
    <property type="entry name" value="DNAJ_2"/>
    <property type="match status" value="1"/>
</dbReference>
<dbReference type="InterPro" id="IPR001305">
    <property type="entry name" value="HSP_DnaJ_Cys-rich_dom"/>
</dbReference>
<dbReference type="Gene3D" id="2.10.230.10">
    <property type="entry name" value="Heat shock protein DnaJ, cysteine-rich domain"/>
    <property type="match status" value="1"/>
</dbReference>
<accession>A0A075N122</accession>
<dbReference type="Gene3D" id="2.60.260.20">
    <property type="entry name" value="Urease metallochaperone UreE, N-terminal domain"/>
    <property type="match status" value="2"/>
</dbReference>
<dbReference type="EMBL" id="CP007174">
    <property type="protein sequence ID" value="AIF85179.1"/>
    <property type="molecule type" value="Genomic_DNA"/>
</dbReference>
<dbReference type="Gene3D" id="1.10.287.110">
    <property type="entry name" value="DnaJ domain"/>
    <property type="match status" value="1"/>
</dbReference>
<reference evidence="12 13" key="1">
    <citation type="journal article" date="2014" name="PLoS ONE">
        <title>Genome Sequence of Candidatus Nitrososphaera evergladensis from Group I.1b Enriched from Everglades Soil Reveals Novel Genomic Features of the Ammonia-Oxidizing Archaea.</title>
        <authorList>
            <person name="Zhalnina K.V."/>
            <person name="Dias R."/>
            <person name="Leonard M.T."/>
            <person name="Dorr de Quadros P."/>
            <person name="Camargo F.A."/>
            <person name="Drew J.C."/>
            <person name="Farmerie W.G."/>
            <person name="Daroub S.H."/>
            <person name="Triplett E.W."/>
        </authorList>
    </citation>
    <scope>NUCLEOTIDE SEQUENCE [LARGE SCALE GENOMIC DNA]</scope>
    <source>
        <strain evidence="12 13">SR1</strain>
    </source>
</reference>
<dbReference type="GO" id="GO:0031072">
    <property type="term" value="F:heat shock protein binding"/>
    <property type="evidence" value="ECO:0007669"/>
    <property type="project" value="InterPro"/>
</dbReference>
<evidence type="ECO:0000259" key="11">
    <source>
        <dbReference type="PROSITE" id="PS51188"/>
    </source>
</evidence>
<dbReference type="GO" id="GO:0006260">
    <property type="term" value="P:DNA replication"/>
    <property type="evidence" value="ECO:0007669"/>
    <property type="project" value="UniProtKB-KW"/>
</dbReference>
<dbReference type="InterPro" id="IPR012724">
    <property type="entry name" value="DnaJ"/>
</dbReference>
<dbReference type="InterPro" id="IPR008971">
    <property type="entry name" value="HSP40/DnaJ_pept-bd"/>
</dbReference>
<dbReference type="PANTHER" id="PTHR43096">
    <property type="entry name" value="DNAJ HOMOLOG 1, MITOCHONDRIAL-RELATED"/>
    <property type="match status" value="1"/>
</dbReference>
<dbReference type="FunFam" id="2.60.260.20:FF:000005">
    <property type="entry name" value="Chaperone protein dnaJ 1, mitochondrial"/>
    <property type="match status" value="1"/>
</dbReference>
<dbReference type="InterPro" id="IPR036869">
    <property type="entry name" value="J_dom_sf"/>
</dbReference>
<dbReference type="CDD" id="cd10719">
    <property type="entry name" value="DnaJ_zf"/>
    <property type="match status" value="1"/>
</dbReference>
<dbReference type="PROSITE" id="PS51188">
    <property type="entry name" value="ZF_CR"/>
    <property type="match status" value="1"/>
</dbReference>
<dbReference type="GO" id="GO:0009408">
    <property type="term" value="P:response to heat"/>
    <property type="evidence" value="ECO:0007669"/>
    <property type="project" value="InterPro"/>
</dbReference>
<dbReference type="InterPro" id="IPR002939">
    <property type="entry name" value="DnaJ_C"/>
</dbReference>
<keyword evidence="6 9" id="KW-0862">Zinc</keyword>